<name>A0ABV9TAR8_9GAMM</name>
<evidence type="ECO:0000313" key="1">
    <source>
        <dbReference type="EMBL" id="MFC4891858.1"/>
    </source>
</evidence>
<organism evidence="1 2">
    <name type="scientific">Pseudofrancisella aestuarii</name>
    <dbReference type="NCBI Taxonomy" id="2670347"/>
    <lineage>
        <taxon>Bacteria</taxon>
        <taxon>Pseudomonadati</taxon>
        <taxon>Pseudomonadota</taxon>
        <taxon>Gammaproteobacteria</taxon>
        <taxon>Thiotrichales</taxon>
        <taxon>Francisellaceae</taxon>
        <taxon>Pseudofrancisella</taxon>
    </lineage>
</organism>
<evidence type="ECO:0008006" key="3">
    <source>
        <dbReference type="Google" id="ProtNLM"/>
    </source>
</evidence>
<reference evidence="2" key="1">
    <citation type="journal article" date="2019" name="Int. J. Syst. Evol. Microbiol.">
        <title>The Global Catalogue of Microorganisms (GCM) 10K type strain sequencing project: providing services to taxonomists for standard genome sequencing and annotation.</title>
        <authorList>
            <consortium name="The Broad Institute Genomics Platform"/>
            <consortium name="The Broad Institute Genome Sequencing Center for Infectious Disease"/>
            <person name="Wu L."/>
            <person name="Ma J."/>
        </authorList>
    </citation>
    <scope>NUCLEOTIDE SEQUENCE [LARGE SCALE GENOMIC DNA]</scope>
    <source>
        <strain evidence="2">CGMCC 1.13718</strain>
    </source>
</reference>
<protein>
    <recommendedName>
        <fullName evidence="3">Lipoprotein</fullName>
    </recommendedName>
</protein>
<comment type="caution">
    <text evidence="1">The sequence shown here is derived from an EMBL/GenBank/DDBJ whole genome shotgun (WGS) entry which is preliminary data.</text>
</comment>
<gene>
    <name evidence="1" type="ORF">ACFPDQ_02185</name>
</gene>
<proteinExistence type="predicted"/>
<evidence type="ECO:0000313" key="2">
    <source>
        <dbReference type="Proteomes" id="UP001595926"/>
    </source>
</evidence>
<keyword evidence="2" id="KW-1185">Reference proteome</keyword>
<dbReference type="Proteomes" id="UP001595926">
    <property type="component" value="Unassembled WGS sequence"/>
</dbReference>
<accession>A0ABV9TAR8</accession>
<sequence>MIKRISNILLVTISLVTLVEFSCAFQIGSYSTSINNHTAHSSTETFNLGSDTSAYEYCSS</sequence>
<dbReference type="RefSeq" id="WP_119330416.1">
    <property type="nucleotide sequence ID" value="NZ_JBHSJH010000001.1"/>
</dbReference>
<dbReference type="EMBL" id="JBHSJH010000001">
    <property type="protein sequence ID" value="MFC4891858.1"/>
    <property type="molecule type" value="Genomic_DNA"/>
</dbReference>